<feature type="domain" description="Rhamnogalacturonase A/B/Epimerase-like pectate lyase" evidence="5">
    <location>
        <begin position="22"/>
        <end position="62"/>
    </location>
</feature>
<evidence type="ECO:0000256" key="1">
    <source>
        <dbReference type="ARBA" id="ARBA00008834"/>
    </source>
</evidence>
<dbReference type="InterPro" id="IPR012334">
    <property type="entry name" value="Pectin_lyas_fold"/>
</dbReference>
<evidence type="ECO:0000256" key="4">
    <source>
        <dbReference type="RuleBase" id="RU361169"/>
    </source>
</evidence>
<dbReference type="OrthoDB" id="9795222at2"/>
<evidence type="ECO:0000256" key="2">
    <source>
        <dbReference type="ARBA" id="ARBA00022801"/>
    </source>
</evidence>
<gene>
    <name evidence="6" type="ORF">CDO81_05855</name>
</gene>
<keyword evidence="7" id="KW-1185">Reference proteome</keyword>
<dbReference type="AlphaFoldDB" id="A0A254NDX6"/>
<comment type="similarity">
    <text evidence="1 4">Belongs to the glycosyl hydrolase 28 family.</text>
</comment>
<dbReference type="InterPro" id="IPR011050">
    <property type="entry name" value="Pectin_lyase_fold/virulence"/>
</dbReference>
<evidence type="ECO:0000313" key="7">
    <source>
        <dbReference type="Proteomes" id="UP000197446"/>
    </source>
</evidence>
<keyword evidence="2 4" id="KW-0378">Hydrolase</keyword>
<dbReference type="PANTHER" id="PTHR31339:SF9">
    <property type="entry name" value="PLASMIN AND FIBRONECTIN-BINDING PROTEIN A"/>
    <property type="match status" value="1"/>
</dbReference>
<dbReference type="Pfam" id="PF12708">
    <property type="entry name" value="Pect-lyase_RHGA_epim"/>
    <property type="match status" value="1"/>
</dbReference>
<dbReference type="EMBL" id="NISI01000001">
    <property type="protein sequence ID" value="OWR05960.1"/>
    <property type="molecule type" value="Genomic_DNA"/>
</dbReference>
<comment type="caution">
    <text evidence="6">The sequence shown here is derived from an EMBL/GenBank/DDBJ whole genome shotgun (WGS) entry which is preliminary data.</text>
</comment>
<dbReference type="GO" id="GO:0004650">
    <property type="term" value="F:polygalacturonase activity"/>
    <property type="evidence" value="ECO:0007669"/>
    <property type="project" value="InterPro"/>
</dbReference>
<proteinExistence type="inferred from homology"/>
<accession>A0A254NDX6</accession>
<name>A0A254NDX6_9BURK</name>
<dbReference type="InterPro" id="IPR000743">
    <property type="entry name" value="Glyco_hydro_28"/>
</dbReference>
<dbReference type="InterPro" id="IPR024535">
    <property type="entry name" value="RHGA/B-epi-like_pectate_lyase"/>
</dbReference>
<dbReference type="SMART" id="SM00710">
    <property type="entry name" value="PbH1"/>
    <property type="match status" value="5"/>
</dbReference>
<dbReference type="Gene3D" id="2.160.20.10">
    <property type="entry name" value="Single-stranded right-handed beta-helix, Pectin lyase-like"/>
    <property type="match status" value="1"/>
</dbReference>
<dbReference type="Proteomes" id="UP000197446">
    <property type="component" value="Unassembled WGS sequence"/>
</dbReference>
<evidence type="ECO:0000313" key="6">
    <source>
        <dbReference type="EMBL" id="OWR05960.1"/>
    </source>
</evidence>
<protein>
    <submittedName>
        <fullName evidence="6">Exo-poly-alpha-D-galacturonosidase</fullName>
    </submittedName>
</protein>
<dbReference type="InterPro" id="IPR006626">
    <property type="entry name" value="PbH1"/>
</dbReference>
<dbReference type="PANTHER" id="PTHR31339">
    <property type="entry name" value="PECTIN LYASE-RELATED"/>
    <property type="match status" value="1"/>
</dbReference>
<dbReference type="SUPFAM" id="SSF51126">
    <property type="entry name" value="Pectin lyase-like"/>
    <property type="match status" value="1"/>
</dbReference>
<evidence type="ECO:0000259" key="5">
    <source>
        <dbReference type="Pfam" id="PF12708"/>
    </source>
</evidence>
<dbReference type="Pfam" id="PF00295">
    <property type="entry name" value="Glyco_hydro_28"/>
    <property type="match status" value="1"/>
</dbReference>
<dbReference type="GO" id="GO:0005975">
    <property type="term" value="P:carbohydrate metabolic process"/>
    <property type="evidence" value="ECO:0007669"/>
    <property type="project" value="InterPro"/>
</dbReference>
<reference evidence="6 7" key="1">
    <citation type="journal article" date="2007" name="Int. J. Syst. Evol. Microbiol.">
        <title>Description of Pelomonas aquatica sp. nov. and Pelomonas puraquae sp. nov., isolated from industrial and haemodialysis water.</title>
        <authorList>
            <person name="Gomila M."/>
            <person name="Bowien B."/>
            <person name="Falsen E."/>
            <person name="Moore E.R."/>
            <person name="Lalucat J."/>
        </authorList>
    </citation>
    <scope>NUCLEOTIDE SEQUENCE [LARGE SCALE GENOMIC DNA]</scope>
    <source>
        <strain evidence="6 7">CCUG 52769</strain>
    </source>
</reference>
<organism evidence="6 7">
    <name type="scientific">Roseateles puraquae</name>
    <dbReference type="NCBI Taxonomy" id="431059"/>
    <lineage>
        <taxon>Bacteria</taxon>
        <taxon>Pseudomonadati</taxon>
        <taxon>Pseudomonadota</taxon>
        <taxon>Betaproteobacteria</taxon>
        <taxon>Burkholderiales</taxon>
        <taxon>Sphaerotilaceae</taxon>
        <taxon>Roseateles</taxon>
    </lineage>
</organism>
<sequence>MGAARRSARNVTTRGNAVILDARSFGARGDGLTLDTQALQAAIDAAALRGATLRLPPGTYLTGALFLKSGMTLRLEAGATLRGSRHLADYPLLPTRVAGIEMRWPAALVNIYGEHDVSLVGEGCIDGDGQAYWDHYWQLRAAYEPRGLRWASDYDAQRPRLVQVFESARVRIGDGLLLRRSGFWTLHLCYSEDVAVEYLTIRNNDEARGPSTDGIDIDSSRRVRIRHADIAVNDDALVLKAGRDADGLRVARASEDIDIQDCIVREGAAGITFGSETSGGFRRIRVRGLQVLGGVPVGILFKSSPTRGGLIEDVHLADFQLRDVATVMRITMNWNPAYSRAVLPAAEVARAPRHWLTLSTPVPAEQGRTQVGGVRLDNLRARGARTAFEVDAHAEAPLRDFRFTDLDIQAQRGGHIQDVLGWRFAHCRMQLGTPIALGPGCALSGLSAEHWDVDPSLQRRDVSGLPLAEQDVL</sequence>
<keyword evidence="3 4" id="KW-0326">Glycosidase</keyword>
<dbReference type="InterPro" id="IPR051801">
    <property type="entry name" value="GH28_Enzymes"/>
</dbReference>
<evidence type="ECO:0000256" key="3">
    <source>
        <dbReference type="ARBA" id="ARBA00023295"/>
    </source>
</evidence>